<evidence type="ECO:0000313" key="2">
    <source>
        <dbReference type="EMBL" id="AGB38924.1"/>
    </source>
</evidence>
<evidence type="ECO:0000313" key="3">
    <source>
        <dbReference type="Proteomes" id="UP000010878"/>
    </source>
</evidence>
<dbReference type="eggNOG" id="arCOG02053">
    <property type="taxonomic scope" value="Archaea"/>
</dbReference>
<reference evidence="2 3" key="1">
    <citation type="submission" date="2012-11" db="EMBL/GenBank/DDBJ databases">
        <title>FINISHED of Natronococcus occultus SP4, DSM 3396.</title>
        <authorList>
            <consortium name="DOE Joint Genome Institute"/>
            <person name="Eisen J."/>
            <person name="Huntemann M."/>
            <person name="Wei C.-L."/>
            <person name="Han J."/>
            <person name="Detter J.C."/>
            <person name="Han C."/>
            <person name="Tapia R."/>
            <person name="Chen A."/>
            <person name="Kyrpides N."/>
            <person name="Mavromatis K."/>
            <person name="Markowitz V."/>
            <person name="Szeto E."/>
            <person name="Ivanova N."/>
            <person name="Mikhailova N."/>
            <person name="Ovchinnikova G."/>
            <person name="Pagani I."/>
            <person name="Pati A."/>
            <person name="Goodwin L."/>
            <person name="Nordberg H.P."/>
            <person name="Cantor M.N."/>
            <person name="Hua S.X."/>
            <person name="Woyke T."/>
            <person name="Eisen J."/>
            <person name="Klenk H.-P."/>
            <person name="Klenk H.-P."/>
        </authorList>
    </citation>
    <scope>NUCLEOTIDE SEQUENCE [LARGE SCALE GENOMIC DNA]</scope>
    <source>
        <strain evidence="2 3">SP4</strain>
    </source>
</reference>
<dbReference type="STRING" id="694430.Natoc_3185"/>
<dbReference type="KEGG" id="nou:Natoc_3185"/>
<sequence>MSDGIVAVVSGTTSPERVLFEAARRADDSGGAVYVLYVLGLEWYASAELWLAERLRIPTGTETIREVCERKADRVAAPALETYETAGRIGHPIDEIVEYATQVGADTVVADGDLTAGAGAWRRASEPLEPFRERELSVVPVY</sequence>
<dbReference type="InterPro" id="IPR014729">
    <property type="entry name" value="Rossmann-like_a/b/a_fold"/>
</dbReference>
<accession>L0K3K4</accession>
<keyword evidence="3" id="KW-1185">Reference proteome</keyword>
<name>L0K3K4_9EURY</name>
<dbReference type="Pfam" id="PF00582">
    <property type="entry name" value="Usp"/>
    <property type="match status" value="1"/>
</dbReference>
<dbReference type="HOGENOM" id="CLU_1811504_0_0_2"/>
<evidence type="ECO:0000259" key="1">
    <source>
        <dbReference type="Pfam" id="PF00582"/>
    </source>
</evidence>
<protein>
    <submittedName>
        <fullName evidence="2">Usp family protein</fullName>
    </submittedName>
</protein>
<dbReference type="SUPFAM" id="SSF52402">
    <property type="entry name" value="Adenine nucleotide alpha hydrolases-like"/>
    <property type="match status" value="1"/>
</dbReference>
<dbReference type="Proteomes" id="UP000010878">
    <property type="component" value="Chromosome"/>
</dbReference>
<feature type="domain" description="UspA" evidence="1">
    <location>
        <begin position="3"/>
        <end position="109"/>
    </location>
</feature>
<dbReference type="EMBL" id="CP003929">
    <property type="protein sequence ID" value="AGB38924.1"/>
    <property type="molecule type" value="Genomic_DNA"/>
</dbReference>
<dbReference type="RefSeq" id="WP_015322363.1">
    <property type="nucleotide sequence ID" value="NC_019974.1"/>
</dbReference>
<dbReference type="InterPro" id="IPR006016">
    <property type="entry name" value="UspA"/>
</dbReference>
<dbReference type="AlphaFoldDB" id="L0K3K4"/>
<dbReference type="GeneID" id="14403572"/>
<dbReference type="OrthoDB" id="195734at2157"/>
<proteinExistence type="predicted"/>
<dbReference type="Gene3D" id="3.40.50.620">
    <property type="entry name" value="HUPs"/>
    <property type="match status" value="1"/>
</dbReference>
<gene>
    <name evidence="2" type="ORF">Natoc_3185</name>
</gene>
<organism evidence="2 3">
    <name type="scientific">Natronococcus occultus SP4</name>
    <dbReference type="NCBI Taxonomy" id="694430"/>
    <lineage>
        <taxon>Archaea</taxon>
        <taxon>Methanobacteriati</taxon>
        <taxon>Methanobacteriota</taxon>
        <taxon>Stenosarchaea group</taxon>
        <taxon>Halobacteria</taxon>
        <taxon>Halobacteriales</taxon>
        <taxon>Natrialbaceae</taxon>
        <taxon>Natronococcus</taxon>
    </lineage>
</organism>